<dbReference type="Proteomes" id="UP000034259">
    <property type="component" value="Unassembled WGS sequence"/>
</dbReference>
<dbReference type="AlphaFoldDB" id="A0A0F8IAF8"/>
<dbReference type="EMBL" id="JJPJ01000023">
    <property type="protein sequence ID" value="KKG65662.1"/>
    <property type="molecule type" value="Genomic_DNA"/>
</dbReference>
<evidence type="ECO:0000313" key="47">
    <source>
        <dbReference type="Proteomes" id="UP000034409"/>
    </source>
</evidence>
<dbReference type="EMBL" id="JJPN01000142">
    <property type="protein sequence ID" value="KKG69081.1"/>
    <property type="molecule type" value="Genomic_DNA"/>
</dbReference>
<dbReference type="Proteomes" id="UP000033889">
    <property type="component" value="Unassembled WGS sequence"/>
</dbReference>
<evidence type="ECO:0000313" key="4">
    <source>
        <dbReference type="EMBL" id="KKG45393.1"/>
    </source>
</evidence>
<dbReference type="Proteomes" id="UP000034944">
    <property type="component" value="Unassembled WGS sequence"/>
</dbReference>
<evidence type="ECO:0000313" key="45">
    <source>
        <dbReference type="Proteomes" id="UP000034338"/>
    </source>
</evidence>
<dbReference type="Proteomes" id="UP000034253">
    <property type="component" value="Unassembled WGS sequence"/>
</dbReference>
<comment type="caution">
    <text evidence="7">The sequence shown here is derived from an EMBL/GenBank/DDBJ whole genome shotgun (WGS) entry which is preliminary data.</text>
</comment>
<dbReference type="Proteomes" id="UP000034921">
    <property type="component" value="Unassembled WGS sequence"/>
</dbReference>
<accession>A0A0F8IAF8</accession>
<evidence type="ECO:0000313" key="19">
    <source>
        <dbReference type="EMBL" id="KKH06495.1"/>
    </source>
</evidence>
<dbReference type="EMBL" id="JJQA01000038">
    <property type="protein sequence ID" value="KKH18528.1"/>
    <property type="molecule type" value="Genomic_DNA"/>
</dbReference>
<dbReference type="Proteomes" id="UP000034188">
    <property type="component" value="Unassembled WGS sequence"/>
</dbReference>
<dbReference type="Proteomes" id="UP000034064">
    <property type="component" value="Unassembled WGS sequence"/>
</dbReference>
<dbReference type="Proteomes" id="UP000034566">
    <property type="component" value="Unassembled WGS sequence"/>
</dbReference>
<evidence type="ECO:0000313" key="36">
    <source>
        <dbReference type="Proteomes" id="UP000034064"/>
    </source>
</evidence>
<protein>
    <submittedName>
        <fullName evidence="7">Uncharacterized protein</fullName>
    </submittedName>
</protein>
<evidence type="ECO:0000313" key="23">
    <source>
        <dbReference type="EMBL" id="KKH18632.1"/>
    </source>
</evidence>
<dbReference type="Proteomes" id="UP000034074">
    <property type="component" value="Unassembled WGS sequence"/>
</dbReference>
<dbReference type="EMBL" id="JJPR01000128">
    <property type="protein sequence ID" value="KKG84260.1"/>
    <property type="molecule type" value="Genomic_DNA"/>
</dbReference>
<evidence type="ECO:0000313" key="43">
    <source>
        <dbReference type="Proteomes" id="UP000034259"/>
    </source>
</evidence>
<evidence type="ECO:0000313" key="24">
    <source>
        <dbReference type="EMBL" id="KKH23024.1"/>
    </source>
</evidence>
<evidence type="ECO:0000313" key="35">
    <source>
        <dbReference type="Proteomes" id="UP000034047"/>
    </source>
</evidence>
<dbReference type="Proteomes" id="UP000034468">
    <property type="component" value="Unassembled WGS sequence"/>
</dbReference>
<dbReference type="EMBL" id="JJOU01000196">
    <property type="protein sequence ID" value="KKG09525.1"/>
    <property type="molecule type" value="Genomic_DNA"/>
</dbReference>
<evidence type="ECO:0000313" key="11">
    <source>
        <dbReference type="EMBL" id="KKG69081.1"/>
    </source>
</evidence>
<dbReference type="Proteomes" id="UP000034195">
    <property type="component" value="Unassembled WGS sequence"/>
</dbReference>
<evidence type="ECO:0000313" key="41">
    <source>
        <dbReference type="Proteomes" id="UP000034243"/>
    </source>
</evidence>
<dbReference type="EMBL" id="JJQF01000153">
    <property type="protein sequence ID" value="KKH26289.1"/>
    <property type="molecule type" value="Genomic_DNA"/>
</dbReference>
<evidence type="ECO:0000313" key="44">
    <source>
        <dbReference type="Proteomes" id="UP000034279"/>
    </source>
</evidence>
<evidence type="ECO:0000313" key="58">
    <source>
        <dbReference type="Proteomes" id="UP000034950"/>
    </source>
</evidence>
<dbReference type="Proteomes" id="UP000034820">
    <property type="component" value="Unassembled WGS sequence"/>
</dbReference>
<dbReference type="Proteomes" id="UP000034409">
    <property type="component" value="Unassembled WGS sequence"/>
</dbReference>
<dbReference type="Proteomes" id="UP000034001">
    <property type="component" value="Unassembled WGS sequence"/>
</dbReference>
<dbReference type="EMBL" id="JJPO01000127">
    <property type="protein sequence ID" value="KKG71051.1"/>
    <property type="molecule type" value="Genomic_DNA"/>
</dbReference>
<evidence type="ECO:0000313" key="17">
    <source>
        <dbReference type="EMBL" id="KKG97282.1"/>
    </source>
</evidence>
<dbReference type="EMBL" id="JJPS01000027">
    <property type="protein sequence ID" value="KKG93969.1"/>
    <property type="molecule type" value="Genomic_DNA"/>
</dbReference>
<evidence type="ECO:0000313" key="1">
    <source>
        <dbReference type="EMBL" id="KKG09525.1"/>
    </source>
</evidence>
<evidence type="ECO:0000313" key="12">
    <source>
        <dbReference type="EMBL" id="KKG71051.1"/>
    </source>
</evidence>
<reference evidence="30 31" key="1">
    <citation type="journal article" date="2015" name="ISME J.">
        <title>Genomic and phenotypic differentiation among Methanosarcina mazei populations from Columbia River sediment.</title>
        <authorList>
            <person name="Youngblut N.D."/>
            <person name="Wirth J.S."/>
            <person name="Henriksen J.R."/>
            <person name="Smith M."/>
            <person name="Simon H."/>
            <person name="Metcalf W.W."/>
            <person name="Whitaker R.J."/>
        </authorList>
    </citation>
    <scope>NUCLEOTIDE SEQUENCE [LARGE SCALE GENOMIC DNA]</scope>
    <source>
        <strain evidence="22 36">1.F.A.1A.3</strain>
        <strain evidence="24 54">1.F.A.1B.3</strain>
        <strain evidence="23 33">1.F.A.1B.4</strain>
        <strain evidence="26 56">1.F.M.0.5</strain>
        <strain evidence="25 45">1.H.A.0.1</strain>
        <strain evidence="27 53">1.H.A.1A.4</strain>
        <strain evidence="28 43">1.H.A.2.1</strain>
        <strain evidence="29 48">1.H.A.2.6</strain>
        <strain evidence="1 35">2.F.T.2.6</strain>
        <strain evidence="2 31">3.F.A.1A.3</strain>
        <strain evidence="4 51">3.F.A.2.12</strain>
        <strain evidence="5 52">3.F.A.2.3</strain>
        <strain evidence="3 38">3.F.A.2.5</strain>
        <strain evidence="7 40">3.F.A.2.6</strain>
        <strain evidence="6 41">3.F.A.2.7</strain>
        <strain evidence="8 39">3.F.T.1A.1</strain>
        <strain evidence="10 44">3.F.T.1A.2</strain>
        <strain evidence="9 50">3.F.T.1A.4</strain>
        <strain evidence="11 37">3.H.A.1A.2</strain>
        <strain evidence="12 34">3.H.A.2.1</strain>
        <strain evidence="13 32">3.H.A.2.5</strain>
        <strain evidence="14 58">3.H.A.2.6</strain>
        <strain evidence="15 47">3.H.A.2.8</strain>
        <strain evidence="17 49">3.H.M.1B.1</strain>
        <strain evidence="18 30">3.H.M.1B.2</strain>
        <strain evidence="16 42">3.H.M.1B.5</strain>
        <strain evidence="20 46">3.H.M.2.7</strain>
        <strain evidence="21 55">3.H.T.1A.1</strain>
        <strain evidence="19 57">3.H.T.1A.2</strain>
    </source>
</reference>
<evidence type="ECO:0000313" key="5">
    <source>
        <dbReference type="EMBL" id="KKG45451.1"/>
    </source>
</evidence>
<dbReference type="EMBL" id="JJPH01000073">
    <property type="protein sequence ID" value="KKG52334.1"/>
    <property type="molecule type" value="Genomic_DNA"/>
</dbReference>
<evidence type="ECO:0000313" key="3">
    <source>
        <dbReference type="EMBL" id="KKG41003.1"/>
    </source>
</evidence>
<evidence type="ECO:0000313" key="32">
    <source>
        <dbReference type="Proteomes" id="UP000033889"/>
    </source>
</evidence>
<evidence type="ECO:0000313" key="38">
    <source>
        <dbReference type="Proteomes" id="UP000034151"/>
    </source>
</evidence>
<dbReference type="EMBL" id="JJQN01000075">
    <property type="protein sequence ID" value="KKH60478.1"/>
    <property type="molecule type" value="Genomic_DNA"/>
</dbReference>
<evidence type="ECO:0000313" key="54">
    <source>
        <dbReference type="Proteomes" id="UP000034733"/>
    </source>
</evidence>
<evidence type="ECO:0000313" key="26">
    <source>
        <dbReference type="EMBL" id="KKH31545.1"/>
    </source>
</evidence>
<evidence type="ECO:0000313" key="48">
    <source>
        <dbReference type="Proteomes" id="UP000034450"/>
    </source>
</evidence>
<dbReference type="EMBL" id="JJPQ01000118">
    <property type="protein sequence ID" value="KKG80207.1"/>
    <property type="molecule type" value="Genomic_DNA"/>
</dbReference>
<dbReference type="EMBL" id="JJPX01000132">
    <property type="protein sequence ID" value="KKH07683.1"/>
    <property type="molecule type" value="Genomic_DNA"/>
</dbReference>
<evidence type="ECO:0000313" key="21">
    <source>
        <dbReference type="EMBL" id="KKH11250.1"/>
    </source>
</evidence>
<dbReference type="EMBL" id="JJPW01000117">
    <property type="protein sequence ID" value="KKG96950.1"/>
    <property type="molecule type" value="Genomic_DNA"/>
</dbReference>
<evidence type="ECO:0000313" key="14">
    <source>
        <dbReference type="EMBL" id="KKG84260.1"/>
    </source>
</evidence>
<evidence type="ECO:0000313" key="53">
    <source>
        <dbReference type="Proteomes" id="UP000034672"/>
    </source>
</evidence>
<evidence type="ECO:0000313" key="8">
    <source>
        <dbReference type="EMBL" id="KKG54325.1"/>
    </source>
</evidence>
<dbReference type="Proteomes" id="UP000034733">
    <property type="component" value="Unassembled WGS sequence"/>
</dbReference>
<gene>
    <name evidence="8" type="ORF">DU33_17730</name>
    <name evidence="1" type="ORF">DU34_13775</name>
    <name evidence="4" type="ORF">DU35_05055</name>
    <name evidence="6" type="ORF">DU36_14265</name>
    <name evidence="25" type="ORF">DU37_11990</name>
    <name evidence="7" type="ORF">DU38_00895</name>
    <name evidence="3" type="ORF">DU39_03365</name>
    <name evidence="5" type="ORF">DU41_03050</name>
    <name evidence="20" type="ORF">DU42_12545</name>
    <name evidence="22" type="ORF">DU44_03395</name>
    <name evidence="9" type="ORF">DU45_17695</name>
    <name evidence="11" type="ORF">DU46_14160</name>
    <name evidence="24" type="ORF">DU48_09920</name>
    <name evidence="2" type="ORF">DU49_02260</name>
    <name evidence="21" type="ORF">DU51_15665</name>
    <name evidence="16" type="ORF">DU56_17315</name>
    <name evidence="14" type="ORF">DU57_12545</name>
    <name evidence="15" type="ORF">DU59_14845</name>
    <name evidence="26" type="ORF">DU60_03680</name>
    <name evidence="13" type="ORF">DU61_11995</name>
    <name evidence="19" type="ORF">DU62_13005</name>
    <name evidence="12" type="ORF">DU63_06125</name>
    <name evidence="10" type="ORF">DU64_17430</name>
    <name evidence="23" type="ORF">DU65_04990</name>
    <name evidence="17" type="ORF">DU66_18780</name>
    <name evidence="18" type="ORF">DU68_16730</name>
    <name evidence="27" type="ORF">DU71_01920</name>
    <name evidence="28" type="ORF">DU72_10455</name>
    <name evidence="29" type="ORF">DU74_08345</name>
</gene>
<evidence type="ECO:0000313" key="27">
    <source>
        <dbReference type="EMBL" id="KKH42155.1"/>
    </source>
</evidence>
<organism evidence="7 40">
    <name type="scientific">Methanosarcina mazei</name>
    <name type="common">Methanosarcina frisia</name>
    <dbReference type="NCBI Taxonomy" id="2209"/>
    <lineage>
        <taxon>Archaea</taxon>
        <taxon>Methanobacteriati</taxon>
        <taxon>Methanobacteriota</taxon>
        <taxon>Stenosarchaea group</taxon>
        <taxon>Methanomicrobia</taxon>
        <taxon>Methanosarcinales</taxon>
        <taxon>Methanosarcinaceae</taxon>
        <taxon>Methanosarcina</taxon>
    </lineage>
</organism>
<evidence type="ECO:0000313" key="6">
    <source>
        <dbReference type="EMBL" id="KKG52334.1"/>
    </source>
</evidence>
<evidence type="ECO:0000313" key="49">
    <source>
        <dbReference type="Proteomes" id="UP000034468"/>
    </source>
</evidence>
<dbReference type="Proteomes" id="UP000034450">
    <property type="component" value="Unassembled WGS sequence"/>
</dbReference>
<evidence type="ECO:0000313" key="9">
    <source>
        <dbReference type="EMBL" id="KKG59322.1"/>
    </source>
</evidence>
<dbReference type="EMBL" id="JJPV01000057">
    <property type="protein sequence ID" value="KKH00397.1"/>
    <property type="molecule type" value="Genomic_DNA"/>
</dbReference>
<dbReference type="Proteomes" id="UP000034243">
    <property type="component" value="Unassembled WGS sequence"/>
</dbReference>
<evidence type="ECO:0000313" key="33">
    <source>
        <dbReference type="Proteomes" id="UP000033987"/>
    </source>
</evidence>
<dbReference type="EMBL" id="JJPY01000025">
    <property type="protein sequence ID" value="KKH11250.1"/>
    <property type="molecule type" value="Genomic_DNA"/>
</dbReference>
<evidence type="ECO:0000313" key="50">
    <source>
        <dbReference type="Proteomes" id="UP000034566"/>
    </source>
</evidence>
<dbReference type="Proteomes" id="UP000033987">
    <property type="component" value="Unassembled WGS sequence"/>
</dbReference>
<evidence type="ECO:0000313" key="22">
    <source>
        <dbReference type="EMBL" id="KKH18528.1"/>
    </source>
</evidence>
<evidence type="ECO:0000313" key="30">
    <source>
        <dbReference type="Proteomes" id="UP000033835"/>
    </source>
</evidence>
<dbReference type="EMBL" id="JJPI01000074">
    <property type="protein sequence ID" value="KKG54325.1"/>
    <property type="molecule type" value="Genomic_DNA"/>
</dbReference>
<dbReference type="EMBL" id="JJPU01000096">
    <property type="protein sequence ID" value="KKG97282.1"/>
    <property type="molecule type" value="Genomic_DNA"/>
</dbReference>
<dbReference type="PATRIC" id="fig|2209.39.peg.791"/>
<evidence type="ECO:0000313" key="51">
    <source>
        <dbReference type="Proteomes" id="UP000034577"/>
    </source>
</evidence>
<dbReference type="Proteomes" id="UP000033878">
    <property type="component" value="Unassembled WGS sequence"/>
</dbReference>
<evidence type="ECO:0000313" key="13">
    <source>
        <dbReference type="EMBL" id="KKG80207.1"/>
    </source>
</evidence>
<evidence type="ECO:0000313" key="52">
    <source>
        <dbReference type="Proteomes" id="UP000034667"/>
    </source>
</evidence>
<dbReference type="EMBL" id="JJQB01000022">
    <property type="protein sequence ID" value="KKH23024.1"/>
    <property type="molecule type" value="Genomic_DNA"/>
</dbReference>
<dbReference type="EMBL" id="JJPE01000058">
    <property type="protein sequence ID" value="KKG45451.1"/>
    <property type="molecule type" value="Genomic_DNA"/>
</dbReference>
<dbReference type="Proteomes" id="UP000034338">
    <property type="component" value="Unassembled WGS sequence"/>
</dbReference>
<dbReference type="Proteomes" id="UP000034279">
    <property type="component" value="Unassembled WGS sequence"/>
</dbReference>
<evidence type="ECO:0000313" key="56">
    <source>
        <dbReference type="Proteomes" id="UP000034921"/>
    </source>
</evidence>
<evidence type="ECO:0000313" key="55">
    <source>
        <dbReference type="Proteomes" id="UP000034820"/>
    </source>
</evidence>
<sequence length="60" mass="7036">MDSLNSENTVLNFFQLLRQFTEFLGKSPTELIEEVDKEEHNPKTLKGRIKSYFEGNCQIK</sequence>
<evidence type="ECO:0000313" key="40">
    <source>
        <dbReference type="Proteomes" id="UP000034195"/>
    </source>
</evidence>
<dbReference type="Proteomes" id="UP000034387">
    <property type="component" value="Unassembled WGS sequence"/>
</dbReference>
<evidence type="ECO:0000313" key="20">
    <source>
        <dbReference type="EMBL" id="KKH07683.1"/>
    </source>
</evidence>
<evidence type="ECO:0000313" key="31">
    <source>
        <dbReference type="Proteomes" id="UP000033878"/>
    </source>
</evidence>
<dbReference type="EMBL" id="JJQE01000029">
    <property type="protein sequence ID" value="KKH31545.1"/>
    <property type="molecule type" value="Genomic_DNA"/>
</dbReference>
<dbReference type="EMBL" id="JJPZ01000157">
    <property type="protein sequence ID" value="KKH06495.1"/>
    <property type="molecule type" value="Genomic_DNA"/>
</dbReference>
<dbReference type="EMBL" id="JJQK01000007">
    <property type="protein sequence ID" value="KKH56629.1"/>
    <property type="molecule type" value="Genomic_DNA"/>
</dbReference>
<dbReference type="Proteomes" id="UP000034047">
    <property type="component" value="Unassembled WGS sequence"/>
</dbReference>
<dbReference type="Proteomes" id="UP000034667">
    <property type="component" value="Unassembled WGS sequence"/>
</dbReference>
<dbReference type="EMBL" id="JJPD01000018">
    <property type="protein sequence ID" value="KKG45393.1"/>
    <property type="molecule type" value="Genomic_DNA"/>
</dbReference>
<evidence type="ECO:0000313" key="10">
    <source>
        <dbReference type="EMBL" id="KKG65662.1"/>
    </source>
</evidence>
<dbReference type="EMBL" id="JJPG01000055">
    <property type="protein sequence ID" value="KKG53550.1"/>
    <property type="molecule type" value="Genomic_DNA"/>
</dbReference>
<dbReference type="Proteomes" id="UP000034151">
    <property type="component" value="Unassembled WGS sequence"/>
</dbReference>
<dbReference type="EMBL" id="JJQC01000127">
    <property type="protein sequence ID" value="KKH18632.1"/>
    <property type="molecule type" value="Genomic_DNA"/>
</dbReference>
<evidence type="ECO:0000313" key="42">
    <source>
        <dbReference type="Proteomes" id="UP000034253"/>
    </source>
</evidence>
<dbReference type="EMBL" id="JJPB01000046">
    <property type="protein sequence ID" value="KKG33284.1"/>
    <property type="molecule type" value="Genomic_DNA"/>
</dbReference>
<dbReference type="Proteomes" id="UP000034950">
    <property type="component" value="Unassembled WGS sequence"/>
</dbReference>
<evidence type="ECO:0000313" key="34">
    <source>
        <dbReference type="Proteomes" id="UP000034001"/>
    </source>
</evidence>
<evidence type="ECO:0000313" key="28">
    <source>
        <dbReference type="EMBL" id="KKH56629.1"/>
    </source>
</evidence>
<evidence type="ECO:0000313" key="25">
    <source>
        <dbReference type="EMBL" id="KKH26289.1"/>
    </source>
</evidence>
<evidence type="ECO:0000313" key="29">
    <source>
        <dbReference type="EMBL" id="KKH60478.1"/>
    </source>
</evidence>
<evidence type="ECO:0000313" key="57">
    <source>
        <dbReference type="Proteomes" id="UP000034944"/>
    </source>
</evidence>
<name>A0A0F8IAF8_METMZ</name>
<evidence type="ECO:0000313" key="7">
    <source>
        <dbReference type="EMBL" id="KKG53550.1"/>
    </source>
</evidence>
<evidence type="ECO:0000313" key="18">
    <source>
        <dbReference type="EMBL" id="KKH00397.1"/>
    </source>
</evidence>
<evidence type="ECO:0000313" key="2">
    <source>
        <dbReference type="EMBL" id="KKG33284.1"/>
    </source>
</evidence>
<evidence type="ECO:0000313" key="46">
    <source>
        <dbReference type="Proteomes" id="UP000034387"/>
    </source>
</evidence>
<dbReference type="EMBL" id="JJPK01000104">
    <property type="protein sequence ID" value="KKG59322.1"/>
    <property type="molecule type" value="Genomic_DNA"/>
</dbReference>
<dbReference type="Proteomes" id="UP000033835">
    <property type="component" value="Unassembled WGS sequence"/>
</dbReference>
<evidence type="ECO:0000313" key="16">
    <source>
        <dbReference type="EMBL" id="KKG96950.1"/>
    </source>
</evidence>
<evidence type="ECO:0000313" key="39">
    <source>
        <dbReference type="Proteomes" id="UP000034188"/>
    </source>
</evidence>
<evidence type="ECO:0000313" key="37">
    <source>
        <dbReference type="Proteomes" id="UP000034074"/>
    </source>
</evidence>
<proteinExistence type="predicted"/>
<dbReference type="Proteomes" id="UP000034577">
    <property type="component" value="Unassembled WGS sequence"/>
</dbReference>
<evidence type="ECO:0000313" key="15">
    <source>
        <dbReference type="EMBL" id="KKG93969.1"/>
    </source>
</evidence>
<dbReference type="EMBL" id="JJPF01000111">
    <property type="protein sequence ID" value="KKG41003.1"/>
    <property type="molecule type" value="Genomic_DNA"/>
</dbReference>
<dbReference type="EMBL" id="JJQI01000021">
    <property type="protein sequence ID" value="KKH42155.1"/>
    <property type="molecule type" value="Genomic_DNA"/>
</dbReference>
<dbReference type="Proteomes" id="UP000034672">
    <property type="component" value="Unassembled WGS sequence"/>
</dbReference>